<evidence type="ECO:0000256" key="3">
    <source>
        <dbReference type="ARBA" id="ARBA00022525"/>
    </source>
</evidence>
<dbReference type="InterPro" id="IPR006207">
    <property type="entry name" value="Cys_knot_C"/>
</dbReference>
<evidence type="ECO:0000256" key="5">
    <source>
        <dbReference type="ARBA" id="ARBA00023157"/>
    </source>
</evidence>
<dbReference type="SMART" id="SM00041">
    <property type="entry name" value="CT"/>
    <property type="match status" value="1"/>
</dbReference>
<sequence length="84" mass="9596">CRTIPFKQTIRKKGCVSVTVMNNICYGQCQSTQAPLSLLKANVKSKTHQCFPDLIVKRKLLLFCPGRKRLLRFKKVLMVHGCKC</sequence>
<accession>A0A0A8K8X0</accession>
<dbReference type="GO" id="GO:0048513">
    <property type="term" value="P:animal organ development"/>
    <property type="evidence" value="ECO:0007669"/>
    <property type="project" value="UniProtKB-ARBA"/>
</dbReference>
<feature type="non-terminal residue" evidence="7">
    <location>
        <position position="1"/>
    </location>
</feature>
<evidence type="ECO:0000259" key="6">
    <source>
        <dbReference type="SMART" id="SM00041"/>
    </source>
</evidence>
<dbReference type="EMBL" id="AB823943">
    <property type="protein sequence ID" value="BAQ19171.1"/>
    <property type="molecule type" value="Genomic_DNA"/>
</dbReference>
<feature type="non-terminal residue" evidence="7">
    <location>
        <position position="84"/>
    </location>
</feature>
<name>A0A0A8K8X0_9CNID</name>
<dbReference type="GO" id="GO:0032926">
    <property type="term" value="P:negative regulation of activin receptor signaling pathway"/>
    <property type="evidence" value="ECO:0007669"/>
    <property type="project" value="UniProtKB-ARBA"/>
</dbReference>
<reference evidence="7" key="1">
    <citation type="submission" date="2013-06" db="EMBL/GenBank/DDBJ databases">
        <title>Nodal signalling determines biradial asymmetry in Hydra.</title>
        <authorList>
            <person name="Watanabe H."/>
            <person name="Schmidt H."/>
            <person name="Kuhn A."/>
            <person name="Oezbek S."/>
            <person name="Hobmayer B."/>
            <person name="Holstein T.W."/>
        </authorList>
    </citation>
    <scope>NUCLEOTIDE SEQUENCE</scope>
</reference>
<dbReference type="InterPro" id="IPR029034">
    <property type="entry name" value="Cystine-knot_cytokine"/>
</dbReference>
<keyword evidence="4" id="KW-0732">Signal</keyword>
<dbReference type="GO" id="GO:0005576">
    <property type="term" value="C:extracellular region"/>
    <property type="evidence" value="ECO:0007669"/>
    <property type="project" value="UniProtKB-SubCell"/>
</dbReference>
<feature type="domain" description="CTCK" evidence="6">
    <location>
        <begin position="3"/>
        <end position="84"/>
    </location>
</feature>
<dbReference type="Pfam" id="PF03045">
    <property type="entry name" value="DAN"/>
    <property type="match status" value="1"/>
</dbReference>
<proteinExistence type="inferred from homology"/>
<evidence type="ECO:0000256" key="4">
    <source>
        <dbReference type="ARBA" id="ARBA00022729"/>
    </source>
</evidence>
<dbReference type="AlphaFoldDB" id="A0A0A8K8X0"/>
<keyword evidence="3" id="KW-0964">Secreted</keyword>
<protein>
    <submittedName>
        <fullName evidence="7">DAN domain family member 5 protein</fullName>
    </submittedName>
</protein>
<evidence type="ECO:0000313" key="7">
    <source>
        <dbReference type="EMBL" id="BAQ19171.1"/>
    </source>
</evidence>
<dbReference type="InterPro" id="IPR004133">
    <property type="entry name" value="DAN_dom"/>
</dbReference>
<comment type="similarity">
    <text evidence="2">Belongs to the DAN family.</text>
</comment>
<dbReference type="GO" id="GO:0003002">
    <property type="term" value="P:regionalization"/>
    <property type="evidence" value="ECO:0007669"/>
    <property type="project" value="UniProtKB-ARBA"/>
</dbReference>
<gene>
    <name evidence="7" type="primary">CpaDAND5</name>
</gene>
<dbReference type="Gene3D" id="2.10.90.10">
    <property type="entry name" value="Cystine-knot cytokines"/>
    <property type="match status" value="1"/>
</dbReference>
<dbReference type="PANTHER" id="PTHR15273">
    <property type="entry name" value="DAN DOMAIN FAMILY MEMBER 5"/>
    <property type="match status" value="1"/>
</dbReference>
<evidence type="ECO:0000256" key="2">
    <source>
        <dbReference type="ARBA" id="ARBA00007872"/>
    </source>
</evidence>
<evidence type="ECO:0000256" key="1">
    <source>
        <dbReference type="ARBA" id="ARBA00004613"/>
    </source>
</evidence>
<dbReference type="PANTHER" id="PTHR15273:SF8">
    <property type="entry name" value="CERBERUS"/>
    <property type="match status" value="1"/>
</dbReference>
<organism evidence="7">
    <name type="scientific">Cladonema pacificum</name>
    <dbReference type="NCBI Taxonomy" id="499903"/>
    <lineage>
        <taxon>Eukaryota</taxon>
        <taxon>Metazoa</taxon>
        <taxon>Cnidaria</taxon>
        <taxon>Hydrozoa</taxon>
        <taxon>Hydroidolina</taxon>
        <taxon>Anthoathecata</taxon>
        <taxon>Capitata</taxon>
        <taxon>Cladonematidae</taxon>
        <taxon>Cladonema</taxon>
    </lineage>
</organism>
<dbReference type="InterPro" id="IPR016860">
    <property type="entry name" value="Cerberus"/>
</dbReference>
<keyword evidence="5" id="KW-1015">Disulfide bond</keyword>
<comment type="subcellular location">
    <subcellularLocation>
        <location evidence="1">Secreted</location>
    </subcellularLocation>
</comment>